<comment type="caution">
    <text evidence="2">The sequence shown here is derived from an EMBL/GenBank/DDBJ whole genome shotgun (WGS) entry which is preliminary data.</text>
</comment>
<protein>
    <submittedName>
        <fullName evidence="2">Uncharacterized protein</fullName>
    </submittedName>
</protein>
<sequence>MTHSSGHHGHMPTLQELETKSGRTPEKIRVGLQELVEKNYIEWKPGTPTESTLILEGWERDDPAGKVSQAGTQKPQQITTPGNMDYWQYY</sequence>
<accession>A0A7X2H1U7</accession>
<dbReference type="RefSeq" id="WP_229521424.1">
    <property type="nucleotide sequence ID" value="NZ_WJXB01000001.1"/>
</dbReference>
<name>A0A7X2H1U7_9BACL</name>
<dbReference type="EMBL" id="WJXB01000001">
    <property type="protein sequence ID" value="MRN52009.1"/>
    <property type="molecule type" value="Genomic_DNA"/>
</dbReference>
<feature type="region of interest" description="Disordered" evidence="1">
    <location>
        <begin position="1"/>
        <end position="25"/>
    </location>
</feature>
<reference evidence="2 3" key="1">
    <citation type="submission" date="2019-11" db="EMBL/GenBank/DDBJ databases">
        <title>Paenibacillus monticola sp. nov., a novel PGPR strain isolated from mountain sample in China.</title>
        <authorList>
            <person name="Zhao Q."/>
            <person name="Li H.-P."/>
            <person name="Zhang J.-L."/>
        </authorList>
    </citation>
    <scope>NUCLEOTIDE SEQUENCE [LARGE SCALE GENOMIC DNA]</scope>
    <source>
        <strain evidence="2 3">LC-T2</strain>
    </source>
</reference>
<feature type="compositionally biased region" description="Polar residues" evidence="1">
    <location>
        <begin position="69"/>
        <end position="82"/>
    </location>
</feature>
<feature type="compositionally biased region" description="Basic residues" evidence="1">
    <location>
        <begin position="1"/>
        <end position="10"/>
    </location>
</feature>
<proteinExistence type="predicted"/>
<dbReference type="Gene3D" id="1.10.10.10">
    <property type="entry name" value="Winged helix-like DNA-binding domain superfamily/Winged helix DNA-binding domain"/>
    <property type="match status" value="1"/>
</dbReference>
<dbReference type="InterPro" id="IPR036388">
    <property type="entry name" value="WH-like_DNA-bd_sf"/>
</dbReference>
<evidence type="ECO:0000313" key="2">
    <source>
        <dbReference type="EMBL" id="MRN52009.1"/>
    </source>
</evidence>
<dbReference type="AlphaFoldDB" id="A0A7X2H1U7"/>
<dbReference type="Proteomes" id="UP000463051">
    <property type="component" value="Unassembled WGS sequence"/>
</dbReference>
<evidence type="ECO:0000256" key="1">
    <source>
        <dbReference type="SAM" id="MobiDB-lite"/>
    </source>
</evidence>
<evidence type="ECO:0000313" key="3">
    <source>
        <dbReference type="Proteomes" id="UP000463051"/>
    </source>
</evidence>
<gene>
    <name evidence="2" type="ORF">GJB61_03215</name>
</gene>
<feature type="region of interest" description="Disordered" evidence="1">
    <location>
        <begin position="61"/>
        <end position="84"/>
    </location>
</feature>
<organism evidence="2 3">
    <name type="scientific">Paenibacillus monticola</name>
    <dbReference type="NCBI Taxonomy" id="2666075"/>
    <lineage>
        <taxon>Bacteria</taxon>
        <taxon>Bacillati</taxon>
        <taxon>Bacillota</taxon>
        <taxon>Bacilli</taxon>
        <taxon>Bacillales</taxon>
        <taxon>Paenibacillaceae</taxon>
        <taxon>Paenibacillus</taxon>
    </lineage>
</organism>
<keyword evidence="3" id="KW-1185">Reference proteome</keyword>